<dbReference type="FunFam" id="2.60.260.40:FF:000003">
    <property type="entry name" value="NADH dehydrogenase [ubiquinone] iron-sulfur protein 6, mitochondrial"/>
    <property type="match status" value="1"/>
</dbReference>
<dbReference type="EMBL" id="QEAQ01000014">
    <property type="protein sequence ID" value="TPX60565.1"/>
    <property type="molecule type" value="Genomic_DNA"/>
</dbReference>
<organism evidence="2 3">
    <name type="scientific">Powellomyces hirtus</name>
    <dbReference type="NCBI Taxonomy" id="109895"/>
    <lineage>
        <taxon>Eukaryota</taxon>
        <taxon>Fungi</taxon>
        <taxon>Fungi incertae sedis</taxon>
        <taxon>Chytridiomycota</taxon>
        <taxon>Chytridiomycota incertae sedis</taxon>
        <taxon>Chytridiomycetes</taxon>
        <taxon>Spizellomycetales</taxon>
        <taxon>Powellomycetaceae</taxon>
        <taxon>Powellomyces</taxon>
    </lineage>
</organism>
<feature type="domain" description="Zinc finger CHCC-type" evidence="1">
    <location>
        <begin position="136"/>
        <end position="171"/>
    </location>
</feature>
<dbReference type="AlphaFoldDB" id="A0A507EB87"/>
<name>A0A507EB87_9FUNG</name>
<dbReference type="PANTHER" id="PTHR13156">
    <property type="entry name" value="NADH-UBIQUINONE OXIDOREDUCTASE 13 KD-A SUBUNIT"/>
    <property type="match status" value="1"/>
</dbReference>
<dbReference type="STRING" id="109895.A0A507EB87"/>
<dbReference type="PANTHER" id="PTHR13156:SF0">
    <property type="entry name" value="NADH DEHYDROGENASE [UBIQUINONE] IRON-SULFUR PROTEIN 6, MITOCHONDRIAL"/>
    <property type="match status" value="1"/>
</dbReference>
<dbReference type="GO" id="GO:0006120">
    <property type="term" value="P:mitochondrial electron transport, NADH to ubiquinone"/>
    <property type="evidence" value="ECO:0007669"/>
    <property type="project" value="TreeGrafter"/>
</dbReference>
<protein>
    <recommendedName>
        <fullName evidence="1">Zinc finger CHCC-type domain-containing protein</fullName>
    </recommendedName>
</protein>
<evidence type="ECO:0000259" key="1">
    <source>
        <dbReference type="Pfam" id="PF10276"/>
    </source>
</evidence>
<evidence type="ECO:0000313" key="3">
    <source>
        <dbReference type="Proteomes" id="UP000318582"/>
    </source>
</evidence>
<proteinExistence type="predicted"/>
<comment type="caution">
    <text evidence="2">The sequence shown here is derived from an EMBL/GenBank/DDBJ whole genome shotgun (WGS) entry which is preliminary data.</text>
</comment>
<dbReference type="InterPro" id="IPR019401">
    <property type="entry name" value="Znf_CHCC"/>
</dbReference>
<evidence type="ECO:0000313" key="2">
    <source>
        <dbReference type="EMBL" id="TPX60565.1"/>
    </source>
</evidence>
<accession>A0A507EB87</accession>
<dbReference type="Proteomes" id="UP000318582">
    <property type="component" value="Unassembled WGS sequence"/>
</dbReference>
<keyword evidence="3" id="KW-1185">Reference proteome</keyword>
<dbReference type="Gene3D" id="2.60.260.40">
    <property type="entry name" value="q5lls5 like domains"/>
    <property type="match status" value="1"/>
</dbReference>
<dbReference type="Pfam" id="PF10276">
    <property type="entry name" value="zf-CHCC"/>
    <property type="match status" value="1"/>
</dbReference>
<gene>
    <name evidence="2" type="ORF">PhCBS80983_g01681</name>
</gene>
<dbReference type="GO" id="GO:0005739">
    <property type="term" value="C:mitochondrion"/>
    <property type="evidence" value="ECO:0007669"/>
    <property type="project" value="GOC"/>
</dbReference>
<reference evidence="2 3" key="1">
    <citation type="journal article" date="2019" name="Sci. Rep.">
        <title>Comparative genomics of chytrid fungi reveal insights into the obligate biotrophic and pathogenic lifestyle of Synchytrium endobioticum.</title>
        <authorList>
            <person name="van de Vossenberg B.T.L.H."/>
            <person name="Warris S."/>
            <person name="Nguyen H.D.T."/>
            <person name="van Gent-Pelzer M.P.E."/>
            <person name="Joly D.L."/>
            <person name="van de Geest H.C."/>
            <person name="Bonants P.J.M."/>
            <person name="Smith D.S."/>
            <person name="Levesque C.A."/>
            <person name="van der Lee T.A.J."/>
        </authorList>
    </citation>
    <scope>NUCLEOTIDE SEQUENCE [LARGE SCALE GENOMIC DNA]</scope>
    <source>
        <strain evidence="2 3">CBS 809.83</strain>
    </source>
</reference>
<sequence>MLIQLLGHVHGLVDRRCEQSQAEFTNVEQNPPTNCRPYQPLNVAANMLSATRTLVPRAARSVSVATRLMSNVAVATSSQVVPQAANRATVWSEHQQKKAVAMTGARFEQTDFDLQPNPLSAQELIAQVPVKMVSARRVACDGGGGALGHPKVYINLDRNEPESCGYCGLRFQQEHHHH</sequence>